<dbReference type="Proteomes" id="UP000316855">
    <property type="component" value="Chromosome"/>
</dbReference>
<feature type="signal peptide" evidence="1">
    <location>
        <begin position="1"/>
        <end position="23"/>
    </location>
</feature>
<dbReference type="AlphaFoldDB" id="A0A517V8N9"/>
<proteinExistence type="predicted"/>
<reference evidence="2 3" key="1">
    <citation type="submission" date="2019-02" db="EMBL/GenBank/DDBJ databases">
        <title>Deep-cultivation of Planctomycetes and their phenomic and genomic characterization uncovers novel biology.</title>
        <authorList>
            <person name="Wiegand S."/>
            <person name="Jogler M."/>
            <person name="Boedeker C."/>
            <person name="Pinto D."/>
            <person name="Vollmers J."/>
            <person name="Rivas-Marin E."/>
            <person name="Kohn T."/>
            <person name="Peeters S.H."/>
            <person name="Heuer A."/>
            <person name="Rast P."/>
            <person name="Oberbeckmann S."/>
            <person name="Bunk B."/>
            <person name="Jeske O."/>
            <person name="Meyerdierks A."/>
            <person name="Storesund J.E."/>
            <person name="Kallscheuer N."/>
            <person name="Luecker S."/>
            <person name="Lage O.M."/>
            <person name="Pohl T."/>
            <person name="Merkel B.J."/>
            <person name="Hornburger P."/>
            <person name="Mueller R.-W."/>
            <person name="Bruemmer F."/>
            <person name="Labrenz M."/>
            <person name="Spormann A.M."/>
            <person name="Op den Camp H."/>
            <person name="Overmann J."/>
            <person name="Amann R."/>
            <person name="Jetten M.S.M."/>
            <person name="Mascher T."/>
            <person name="Medema M.H."/>
            <person name="Devos D.P."/>
            <person name="Kaster A.-K."/>
            <person name="Ovreas L."/>
            <person name="Rohde M."/>
            <person name="Galperin M.Y."/>
            <person name="Jogler C."/>
        </authorList>
    </citation>
    <scope>NUCLEOTIDE SEQUENCE [LARGE SCALE GENOMIC DNA]</scope>
    <source>
        <strain evidence="2 3">Pan161</strain>
    </source>
</reference>
<dbReference type="OrthoDB" id="5764172at2"/>
<sequence length="125" mass="13504" precursor="true">MKSYLPLKWIFLSHLLTFSVCMIQGCGSEQLTEEDDPPVPMAPAQADSSFDTIESDLTTGGVTEIDGIQFQVPFGWEQVALSPAQQGMISASFRIPHAGKDVKLTLSSVGGGIVANLQRWRGSFS</sequence>
<evidence type="ECO:0000256" key="1">
    <source>
        <dbReference type="SAM" id="SignalP"/>
    </source>
</evidence>
<keyword evidence="1" id="KW-0732">Signal</keyword>
<accession>A0A517V8N9</accession>
<name>A0A517V8N9_9PLAN</name>
<feature type="chain" id="PRO_5022057486" evidence="1">
    <location>
        <begin position="24"/>
        <end position="125"/>
    </location>
</feature>
<dbReference type="EMBL" id="CP036343">
    <property type="protein sequence ID" value="QDT89352.1"/>
    <property type="molecule type" value="Genomic_DNA"/>
</dbReference>
<dbReference type="PROSITE" id="PS51257">
    <property type="entry name" value="PROKAR_LIPOPROTEIN"/>
    <property type="match status" value="1"/>
</dbReference>
<evidence type="ECO:0000313" key="2">
    <source>
        <dbReference type="EMBL" id="QDT89352.1"/>
    </source>
</evidence>
<dbReference type="KEGG" id="gax:Pan161_09810"/>
<organism evidence="2 3">
    <name type="scientific">Gimesia algae</name>
    <dbReference type="NCBI Taxonomy" id="2527971"/>
    <lineage>
        <taxon>Bacteria</taxon>
        <taxon>Pseudomonadati</taxon>
        <taxon>Planctomycetota</taxon>
        <taxon>Planctomycetia</taxon>
        <taxon>Planctomycetales</taxon>
        <taxon>Planctomycetaceae</taxon>
        <taxon>Gimesia</taxon>
    </lineage>
</organism>
<dbReference type="RefSeq" id="WP_145224497.1">
    <property type="nucleotide sequence ID" value="NZ_CP036343.1"/>
</dbReference>
<gene>
    <name evidence="2" type="ORF">Pan161_09810</name>
</gene>
<keyword evidence="3" id="KW-1185">Reference proteome</keyword>
<protein>
    <submittedName>
        <fullName evidence="2">Uncharacterized protein</fullName>
    </submittedName>
</protein>
<evidence type="ECO:0000313" key="3">
    <source>
        <dbReference type="Proteomes" id="UP000316855"/>
    </source>
</evidence>